<comment type="caution">
    <text evidence="2">The sequence shown here is derived from an EMBL/GenBank/DDBJ whole genome shotgun (WGS) entry which is preliminary data.</text>
</comment>
<dbReference type="AlphaFoldDB" id="A0AAD6WD27"/>
<proteinExistence type="predicted"/>
<accession>A0AAD6WD27</accession>
<evidence type="ECO:0000313" key="2">
    <source>
        <dbReference type="EMBL" id="KAJ7008333.1"/>
    </source>
</evidence>
<feature type="compositionally biased region" description="Basic residues" evidence="1">
    <location>
        <begin position="19"/>
        <end position="31"/>
    </location>
</feature>
<dbReference type="Proteomes" id="UP001164929">
    <property type="component" value="Chromosome 2"/>
</dbReference>
<evidence type="ECO:0000313" key="3">
    <source>
        <dbReference type="Proteomes" id="UP001164929"/>
    </source>
</evidence>
<sequence>MIKKNERGKNILKEFMRNGVKRKRRQGLKES</sequence>
<organism evidence="2 3">
    <name type="scientific">Populus alba x Populus x berolinensis</name>
    <dbReference type="NCBI Taxonomy" id="444605"/>
    <lineage>
        <taxon>Eukaryota</taxon>
        <taxon>Viridiplantae</taxon>
        <taxon>Streptophyta</taxon>
        <taxon>Embryophyta</taxon>
        <taxon>Tracheophyta</taxon>
        <taxon>Spermatophyta</taxon>
        <taxon>Magnoliopsida</taxon>
        <taxon>eudicotyledons</taxon>
        <taxon>Gunneridae</taxon>
        <taxon>Pentapetalae</taxon>
        <taxon>rosids</taxon>
        <taxon>fabids</taxon>
        <taxon>Malpighiales</taxon>
        <taxon>Salicaceae</taxon>
        <taxon>Saliceae</taxon>
        <taxon>Populus</taxon>
    </lineage>
</organism>
<feature type="compositionally biased region" description="Basic and acidic residues" evidence="1">
    <location>
        <begin position="1"/>
        <end position="16"/>
    </location>
</feature>
<gene>
    <name evidence="2" type="ORF">NC653_007121</name>
</gene>
<feature type="region of interest" description="Disordered" evidence="1">
    <location>
        <begin position="1"/>
        <end position="31"/>
    </location>
</feature>
<reference evidence="2" key="1">
    <citation type="journal article" date="2023" name="Mol. Ecol. Resour.">
        <title>Chromosome-level genome assembly of a triploid poplar Populus alba 'Berolinensis'.</title>
        <authorList>
            <person name="Chen S."/>
            <person name="Yu Y."/>
            <person name="Wang X."/>
            <person name="Wang S."/>
            <person name="Zhang T."/>
            <person name="Zhou Y."/>
            <person name="He R."/>
            <person name="Meng N."/>
            <person name="Wang Y."/>
            <person name="Liu W."/>
            <person name="Liu Z."/>
            <person name="Liu J."/>
            <person name="Guo Q."/>
            <person name="Huang H."/>
            <person name="Sederoff R.R."/>
            <person name="Wang G."/>
            <person name="Qu G."/>
            <person name="Chen S."/>
        </authorList>
    </citation>
    <scope>NUCLEOTIDE SEQUENCE</scope>
    <source>
        <strain evidence="2">SC-2020</strain>
    </source>
</reference>
<evidence type="ECO:0000256" key="1">
    <source>
        <dbReference type="SAM" id="MobiDB-lite"/>
    </source>
</evidence>
<name>A0AAD6WD27_9ROSI</name>
<keyword evidence="3" id="KW-1185">Reference proteome</keyword>
<protein>
    <submittedName>
        <fullName evidence="2">Uncharacterized protein</fullName>
    </submittedName>
</protein>
<dbReference type="EMBL" id="JAQIZT010000002">
    <property type="protein sequence ID" value="KAJ7008333.1"/>
    <property type="molecule type" value="Genomic_DNA"/>
</dbReference>